<keyword evidence="6" id="KW-0813">Transport</keyword>
<keyword evidence="4 6" id="KW-1133">Transmembrane helix</keyword>
<feature type="transmembrane region" description="Helical" evidence="6">
    <location>
        <begin position="103"/>
        <end position="123"/>
    </location>
</feature>
<keyword evidence="8" id="KW-1185">Reference proteome</keyword>
<evidence type="ECO:0000313" key="7">
    <source>
        <dbReference type="EMBL" id="KAG6433830.1"/>
    </source>
</evidence>
<reference evidence="7" key="1">
    <citation type="submission" date="2018-01" db="EMBL/GenBank/DDBJ databases">
        <authorList>
            <person name="Mao J.F."/>
        </authorList>
    </citation>
    <scope>NUCLEOTIDE SEQUENCE</scope>
    <source>
        <strain evidence="7">Huo1</strain>
        <tissue evidence="7">Leaf</tissue>
    </source>
</reference>
<feature type="transmembrane region" description="Helical" evidence="6">
    <location>
        <begin position="135"/>
        <end position="156"/>
    </location>
</feature>
<evidence type="ECO:0000256" key="4">
    <source>
        <dbReference type="ARBA" id="ARBA00022989"/>
    </source>
</evidence>
<keyword evidence="6" id="KW-0406">Ion transport</keyword>
<dbReference type="AlphaFoldDB" id="A0A8X8YJ10"/>
<dbReference type="SUPFAM" id="SSF53756">
    <property type="entry name" value="UDP-Glycosyltransferase/glycogen phosphorylase"/>
    <property type="match status" value="1"/>
</dbReference>
<dbReference type="EMBL" id="PNBA02000002">
    <property type="protein sequence ID" value="KAG6433830.1"/>
    <property type="molecule type" value="Genomic_DNA"/>
</dbReference>
<dbReference type="Pfam" id="PF04145">
    <property type="entry name" value="Ctr"/>
    <property type="match status" value="2"/>
</dbReference>
<dbReference type="PANTHER" id="PTHR12483">
    <property type="entry name" value="SOLUTE CARRIER FAMILY 31 COPPER TRANSPORTERS"/>
    <property type="match status" value="1"/>
</dbReference>
<comment type="subcellular location">
    <subcellularLocation>
        <location evidence="6">Membrane</location>
        <topology evidence="6">Multi-pass membrane protein</topology>
    </subcellularLocation>
</comment>
<evidence type="ECO:0000256" key="5">
    <source>
        <dbReference type="ARBA" id="ARBA00023136"/>
    </source>
</evidence>
<keyword evidence="3 6" id="KW-0187">Copper transport</keyword>
<sequence>MWAIRPDLIRDENGSGTIPDDLRSERGRIVGWAPQEEILAHDVVGGFLTHCMELKPLALHHNIMQSAPPPAAHVHRYHPFHMAFYWGKEAQFLFPGWPDNKPGMYAVSLVFVFALAIFAEFLSNLNLVKPGSNRAAAIFFQAGFHAIRAGFSYLVMLAVMSYNGGVFIAAVLGHAIGYVMFGSGLRKGSKPN</sequence>
<gene>
    <name evidence="7" type="ORF">SASPL_105448</name>
</gene>
<comment type="caution">
    <text evidence="7">The sequence shown here is derived from an EMBL/GenBank/DDBJ whole genome shotgun (WGS) entry which is preliminary data.</text>
</comment>
<organism evidence="7">
    <name type="scientific">Salvia splendens</name>
    <name type="common">Scarlet sage</name>
    <dbReference type="NCBI Taxonomy" id="180675"/>
    <lineage>
        <taxon>Eukaryota</taxon>
        <taxon>Viridiplantae</taxon>
        <taxon>Streptophyta</taxon>
        <taxon>Embryophyta</taxon>
        <taxon>Tracheophyta</taxon>
        <taxon>Spermatophyta</taxon>
        <taxon>Magnoliopsida</taxon>
        <taxon>eudicotyledons</taxon>
        <taxon>Gunneridae</taxon>
        <taxon>Pentapetalae</taxon>
        <taxon>asterids</taxon>
        <taxon>lamiids</taxon>
        <taxon>Lamiales</taxon>
        <taxon>Lamiaceae</taxon>
        <taxon>Nepetoideae</taxon>
        <taxon>Mentheae</taxon>
        <taxon>Salviinae</taxon>
        <taxon>Salvia</taxon>
        <taxon>Salvia subgen. Calosphace</taxon>
        <taxon>core Calosphace</taxon>
    </lineage>
</organism>
<evidence type="ECO:0000256" key="3">
    <source>
        <dbReference type="ARBA" id="ARBA00022796"/>
    </source>
</evidence>
<dbReference type="GO" id="GO:0005886">
    <property type="term" value="C:plasma membrane"/>
    <property type="evidence" value="ECO:0007669"/>
    <property type="project" value="TreeGrafter"/>
</dbReference>
<protein>
    <recommendedName>
        <fullName evidence="6">Copper transport protein</fullName>
    </recommendedName>
</protein>
<proteinExistence type="inferred from homology"/>
<keyword evidence="2 6" id="KW-0812">Transmembrane</keyword>
<comment type="similarity">
    <text evidence="1 6">Belongs to the copper transporter (Ctr) (TC 1.A.56) family. SLC31A subfamily.</text>
</comment>
<evidence type="ECO:0000313" key="8">
    <source>
        <dbReference type="Proteomes" id="UP000298416"/>
    </source>
</evidence>
<dbReference type="Gene3D" id="3.40.50.2000">
    <property type="entry name" value="Glycogen Phosphorylase B"/>
    <property type="match status" value="1"/>
</dbReference>
<accession>A0A8X8YJ10</accession>
<dbReference type="GO" id="GO:0005375">
    <property type="term" value="F:copper ion transmembrane transporter activity"/>
    <property type="evidence" value="ECO:0007669"/>
    <property type="project" value="UniProtKB-UniRule"/>
</dbReference>
<reference evidence="7" key="2">
    <citation type="submission" date="2020-08" db="EMBL/GenBank/DDBJ databases">
        <title>Plant Genome Project.</title>
        <authorList>
            <person name="Zhang R.-G."/>
        </authorList>
    </citation>
    <scope>NUCLEOTIDE SEQUENCE</scope>
    <source>
        <strain evidence="7">Huo1</strain>
        <tissue evidence="7">Leaf</tissue>
    </source>
</reference>
<dbReference type="Proteomes" id="UP000298416">
    <property type="component" value="Unassembled WGS sequence"/>
</dbReference>
<keyword evidence="6" id="KW-0186">Copper</keyword>
<dbReference type="InterPro" id="IPR007274">
    <property type="entry name" value="Cop_transporter"/>
</dbReference>
<name>A0A8X8YJ10_SALSN</name>
<feature type="transmembrane region" description="Helical" evidence="6">
    <location>
        <begin position="162"/>
        <end position="181"/>
    </location>
</feature>
<evidence type="ECO:0000256" key="2">
    <source>
        <dbReference type="ARBA" id="ARBA00022692"/>
    </source>
</evidence>
<evidence type="ECO:0000256" key="1">
    <source>
        <dbReference type="ARBA" id="ARBA00006921"/>
    </source>
</evidence>
<evidence type="ECO:0000256" key="6">
    <source>
        <dbReference type="RuleBase" id="RU367022"/>
    </source>
</evidence>
<dbReference type="PANTHER" id="PTHR12483:SF94">
    <property type="entry name" value="COPPER TRANSPORTER 4"/>
    <property type="match status" value="1"/>
</dbReference>
<keyword evidence="5 6" id="KW-0472">Membrane</keyword>